<dbReference type="Proteomes" id="UP000005496">
    <property type="component" value="Unassembled WGS sequence"/>
</dbReference>
<comment type="caution">
    <text evidence="1">The sequence shown here is derived from an EMBL/GenBank/DDBJ whole genome shotgun (WGS) entry which is preliminary data.</text>
</comment>
<protein>
    <recommendedName>
        <fullName evidence="3">ATPase associated with various cellular activities AAA_5</fullName>
    </recommendedName>
</protein>
<dbReference type="AlphaFoldDB" id="D6SPS7"/>
<organism evidence="1 2">
    <name type="scientific">Desulfonatronospira thiodismutans ASO3-1</name>
    <dbReference type="NCBI Taxonomy" id="555779"/>
    <lineage>
        <taxon>Bacteria</taxon>
        <taxon>Pseudomonadati</taxon>
        <taxon>Thermodesulfobacteriota</taxon>
        <taxon>Desulfovibrionia</taxon>
        <taxon>Desulfovibrionales</taxon>
        <taxon>Desulfonatronovibrionaceae</taxon>
        <taxon>Desulfonatronospira</taxon>
    </lineage>
</organism>
<accession>D6SPS7</accession>
<dbReference type="InterPro" id="IPR027417">
    <property type="entry name" value="P-loop_NTPase"/>
</dbReference>
<dbReference type="RefSeq" id="WP_008870071.1">
    <property type="nucleotide sequence ID" value="NZ_ACJN02000002.1"/>
</dbReference>
<evidence type="ECO:0008006" key="3">
    <source>
        <dbReference type="Google" id="ProtNLM"/>
    </source>
</evidence>
<dbReference type="SUPFAM" id="SSF52540">
    <property type="entry name" value="P-loop containing nucleoside triphosphate hydrolases"/>
    <property type="match status" value="1"/>
</dbReference>
<sequence length="473" mass="54344">MSEIYNMIKDCRLYRNKVQINSQEYVNSRSVVNYNKNDQDINYDIKDILFLCALSGTDCLMTGKTGAGKTHLSSLAMQALFGDEHRENKTEIDDNNESRYMEGYVNKTITPSMRPQEFLDISYKLFIESGESLKGAMEKTPILQVPGVILNEANRAPGFVQNFLIPFLDKKMDIEGKYVDVGVDNGVQNYQFRTITINEGEEYETTAMDKALRDRVGLEIPMDGFYQSSSDCLEMLKKMAKSKSDKDNDVNLEEPSMSMPELSGKIEGLVKKNREVSFLLLYLSGMSYCYKVAQYNVWPPVKELIQLNEAFCSDCRYAAATELNSEHNICGSVRALSQRALRQLLRLSQAVCVGAMIQESRLNKTSEFVVQEEDVWAIAPLVLYKKLQLSQRWLNAHAGSEWIALLSAIELIRKRWEKIKEKNILEHAMKADEGQALNEKVMREIRDYVSRQTDYWVLRLFPTYRAETLRIRE</sequence>
<dbReference type="EMBL" id="ACJN02000002">
    <property type="protein sequence ID" value="EFI34753.1"/>
    <property type="molecule type" value="Genomic_DNA"/>
</dbReference>
<gene>
    <name evidence="1" type="ORF">Dthio_PD2129</name>
</gene>
<name>D6SPS7_9BACT</name>
<evidence type="ECO:0000313" key="1">
    <source>
        <dbReference type="EMBL" id="EFI34753.1"/>
    </source>
</evidence>
<reference evidence="1" key="1">
    <citation type="submission" date="2010-05" db="EMBL/GenBank/DDBJ databases">
        <title>The draft genome of Desulfonatronospira thiodismutans ASO3-1.</title>
        <authorList>
            <consortium name="US DOE Joint Genome Institute (JGI-PGF)"/>
            <person name="Lucas S."/>
            <person name="Copeland A."/>
            <person name="Lapidus A."/>
            <person name="Cheng J.-F."/>
            <person name="Bruce D."/>
            <person name="Goodwin L."/>
            <person name="Pitluck S."/>
            <person name="Chertkov O."/>
            <person name="Brettin T."/>
            <person name="Detter J.C."/>
            <person name="Han C."/>
            <person name="Land M.L."/>
            <person name="Hauser L."/>
            <person name="Kyrpides N."/>
            <person name="Mikhailova N."/>
            <person name="Muyzer G."/>
            <person name="Woyke T."/>
        </authorList>
    </citation>
    <scope>NUCLEOTIDE SEQUENCE [LARGE SCALE GENOMIC DNA]</scope>
    <source>
        <strain evidence="1">ASO3-1</strain>
    </source>
</reference>
<proteinExistence type="predicted"/>
<dbReference type="Gene3D" id="3.40.50.300">
    <property type="entry name" value="P-loop containing nucleotide triphosphate hydrolases"/>
    <property type="match status" value="1"/>
</dbReference>
<evidence type="ECO:0000313" key="2">
    <source>
        <dbReference type="Proteomes" id="UP000005496"/>
    </source>
</evidence>
<keyword evidence="2" id="KW-1185">Reference proteome</keyword>